<sequence>MAKSSMINNFLLLRRSYAVAAENVRVQGGGAAAAVMRKMTDLKDEGSASSLRKEEFWMRDPKTGNWIPESHFNEIDVAELREKLLSKKKQL</sequence>
<proteinExistence type="inferred from homology"/>
<keyword evidence="3" id="KW-1185">Reference proteome</keyword>
<evidence type="ECO:0000313" key="2">
    <source>
        <dbReference type="EMBL" id="KAK3220600.1"/>
    </source>
</evidence>
<dbReference type="AlphaFoldDB" id="A0AAE0EBP7"/>
<evidence type="ECO:0000256" key="1">
    <source>
        <dbReference type="ARBA" id="ARBA00007086"/>
    </source>
</evidence>
<protein>
    <recommendedName>
        <fullName evidence="4">Late embryogenesis abundant protein</fullName>
    </recommendedName>
</protein>
<accession>A0AAE0EBP7</accession>
<evidence type="ECO:0000313" key="3">
    <source>
        <dbReference type="Proteomes" id="UP001281410"/>
    </source>
</evidence>
<comment type="similarity">
    <text evidence="1">Belongs to the LEA type 3 family.</text>
</comment>
<evidence type="ECO:0008006" key="4">
    <source>
        <dbReference type="Google" id="ProtNLM"/>
    </source>
</evidence>
<dbReference type="Proteomes" id="UP001281410">
    <property type="component" value="Unassembled WGS sequence"/>
</dbReference>
<dbReference type="PANTHER" id="PTHR33509">
    <property type="entry name" value="LATE EMBRYOGENIS ABUNDANT PROTEIN 2-RELATED"/>
    <property type="match status" value="1"/>
</dbReference>
<comment type="caution">
    <text evidence="2">The sequence shown here is derived from an EMBL/GenBank/DDBJ whole genome shotgun (WGS) entry which is preliminary data.</text>
</comment>
<gene>
    <name evidence="2" type="ORF">Dsin_014570</name>
</gene>
<reference evidence="2" key="1">
    <citation type="journal article" date="2023" name="Plant J.">
        <title>Genome sequences and population genomics provide insights into the demographic history, inbreeding, and mutation load of two 'living fossil' tree species of Dipteronia.</title>
        <authorList>
            <person name="Feng Y."/>
            <person name="Comes H.P."/>
            <person name="Chen J."/>
            <person name="Zhu S."/>
            <person name="Lu R."/>
            <person name="Zhang X."/>
            <person name="Li P."/>
            <person name="Qiu J."/>
            <person name="Olsen K.M."/>
            <person name="Qiu Y."/>
        </authorList>
    </citation>
    <scope>NUCLEOTIDE SEQUENCE</scope>
    <source>
        <strain evidence="2">NBL</strain>
    </source>
</reference>
<dbReference type="EMBL" id="JANJYJ010000004">
    <property type="protein sequence ID" value="KAK3220600.1"/>
    <property type="molecule type" value="Genomic_DNA"/>
</dbReference>
<organism evidence="2 3">
    <name type="scientific">Dipteronia sinensis</name>
    <dbReference type="NCBI Taxonomy" id="43782"/>
    <lineage>
        <taxon>Eukaryota</taxon>
        <taxon>Viridiplantae</taxon>
        <taxon>Streptophyta</taxon>
        <taxon>Embryophyta</taxon>
        <taxon>Tracheophyta</taxon>
        <taxon>Spermatophyta</taxon>
        <taxon>Magnoliopsida</taxon>
        <taxon>eudicotyledons</taxon>
        <taxon>Gunneridae</taxon>
        <taxon>Pentapetalae</taxon>
        <taxon>rosids</taxon>
        <taxon>malvids</taxon>
        <taxon>Sapindales</taxon>
        <taxon>Sapindaceae</taxon>
        <taxon>Hippocastanoideae</taxon>
        <taxon>Acereae</taxon>
        <taxon>Dipteronia</taxon>
    </lineage>
</organism>
<dbReference type="PANTHER" id="PTHR33509:SF21">
    <property type="entry name" value="OS02G0564600 PROTEIN"/>
    <property type="match status" value="1"/>
</dbReference>
<dbReference type="InterPro" id="IPR004926">
    <property type="entry name" value="LEA_3a"/>
</dbReference>
<name>A0AAE0EBP7_9ROSI</name>
<dbReference type="Pfam" id="PF03242">
    <property type="entry name" value="LEA_3a"/>
    <property type="match status" value="1"/>
</dbReference>